<reference evidence="3 4" key="1">
    <citation type="submission" date="2020-07" db="EMBL/GenBank/DDBJ databases">
        <title>Sequencing the genomes of 1000 actinobacteria strains.</title>
        <authorList>
            <person name="Klenk H.-P."/>
        </authorList>
    </citation>
    <scope>NUCLEOTIDE SEQUENCE [LARGE SCALE GENOMIC DNA]</scope>
    <source>
        <strain evidence="3 4">DSM 44749</strain>
    </source>
</reference>
<dbReference type="SUPFAM" id="SSF56349">
    <property type="entry name" value="DNA breaking-rejoining enzymes"/>
    <property type="match status" value="1"/>
</dbReference>
<dbReference type="GO" id="GO:0003677">
    <property type="term" value="F:DNA binding"/>
    <property type="evidence" value="ECO:0007669"/>
    <property type="project" value="InterPro"/>
</dbReference>
<dbReference type="GO" id="GO:0006310">
    <property type="term" value="P:DNA recombination"/>
    <property type="evidence" value="ECO:0007669"/>
    <property type="project" value="UniProtKB-KW"/>
</dbReference>
<evidence type="ECO:0000259" key="2">
    <source>
        <dbReference type="PROSITE" id="PS51898"/>
    </source>
</evidence>
<dbReference type="RefSeq" id="WP_179760548.1">
    <property type="nucleotide sequence ID" value="NZ_BAAAJZ010000008.1"/>
</dbReference>
<dbReference type="InterPro" id="IPR002104">
    <property type="entry name" value="Integrase_catalytic"/>
</dbReference>
<keyword evidence="4" id="KW-1185">Reference proteome</keyword>
<dbReference type="AlphaFoldDB" id="A0A852VXT1"/>
<dbReference type="PROSITE" id="PS51898">
    <property type="entry name" value="TYR_RECOMBINASE"/>
    <property type="match status" value="1"/>
</dbReference>
<organism evidence="3 4">
    <name type="scientific">Pseudonocardia alni</name>
    <name type="common">Amycolata alni</name>
    <dbReference type="NCBI Taxonomy" id="33907"/>
    <lineage>
        <taxon>Bacteria</taxon>
        <taxon>Bacillati</taxon>
        <taxon>Actinomycetota</taxon>
        <taxon>Actinomycetes</taxon>
        <taxon>Pseudonocardiales</taxon>
        <taxon>Pseudonocardiaceae</taxon>
        <taxon>Pseudonocardia</taxon>
    </lineage>
</organism>
<accession>A0A852VXT1</accession>
<gene>
    <name evidence="3" type="ORF">HDA37_001254</name>
</gene>
<dbReference type="GeneID" id="98051058"/>
<proteinExistence type="predicted"/>
<keyword evidence="1" id="KW-0233">DNA recombination</keyword>
<name>A0A852VXT1_PSEA5</name>
<dbReference type="Proteomes" id="UP000549695">
    <property type="component" value="Unassembled WGS sequence"/>
</dbReference>
<dbReference type="EMBL" id="JACCCZ010000001">
    <property type="protein sequence ID" value="NYG00969.1"/>
    <property type="molecule type" value="Genomic_DNA"/>
</dbReference>
<feature type="domain" description="Tyr recombinase" evidence="2">
    <location>
        <begin position="1"/>
        <end position="55"/>
    </location>
</feature>
<comment type="caution">
    <text evidence="3">The sequence shown here is derived from an EMBL/GenBank/DDBJ whole genome shotgun (WGS) entry which is preliminary data.</text>
</comment>
<dbReference type="Gene3D" id="1.10.443.10">
    <property type="entry name" value="Intergrase catalytic core"/>
    <property type="match status" value="1"/>
</dbReference>
<dbReference type="InterPro" id="IPR013762">
    <property type="entry name" value="Integrase-like_cat_sf"/>
</dbReference>
<evidence type="ECO:0000313" key="3">
    <source>
        <dbReference type="EMBL" id="NYG00969.1"/>
    </source>
</evidence>
<dbReference type="GO" id="GO:0015074">
    <property type="term" value="P:DNA integration"/>
    <property type="evidence" value="ECO:0007669"/>
    <property type="project" value="InterPro"/>
</dbReference>
<evidence type="ECO:0000256" key="1">
    <source>
        <dbReference type="ARBA" id="ARBA00023172"/>
    </source>
</evidence>
<dbReference type="InterPro" id="IPR011010">
    <property type="entry name" value="DNA_brk_join_enz"/>
</dbReference>
<protein>
    <submittedName>
        <fullName evidence="3">Integrase</fullName>
    </submittedName>
</protein>
<evidence type="ECO:0000313" key="4">
    <source>
        <dbReference type="Proteomes" id="UP000549695"/>
    </source>
</evidence>
<sequence>MTTHVYRGTVATLMADAGLSARQAADQLGHSTISMAQDFYCGRTVAASGTKEVLEVFGTTSTPGTH</sequence>